<dbReference type="Gene3D" id="3.30.70.330">
    <property type="match status" value="3"/>
</dbReference>
<feature type="domain" description="RRM" evidence="6">
    <location>
        <begin position="239"/>
        <end position="312"/>
    </location>
</feature>
<dbReference type="eggNOG" id="KOG0118">
    <property type="taxonomic scope" value="Eukaryota"/>
</dbReference>
<dbReference type="SMART" id="SM00360">
    <property type="entry name" value="RRM"/>
    <property type="match status" value="3"/>
</dbReference>
<dbReference type="GO" id="GO:0003723">
    <property type="term" value="F:RNA binding"/>
    <property type="evidence" value="ECO:0000318"/>
    <property type="project" value="GO_Central"/>
</dbReference>
<dbReference type="RefSeq" id="XP_010268275.1">
    <property type="nucleotide sequence ID" value="XM_010269973.2"/>
</dbReference>
<dbReference type="CDD" id="cd21546">
    <property type="entry name" value="SPOC_FPA-like"/>
    <property type="match status" value="1"/>
</dbReference>
<evidence type="ECO:0000256" key="5">
    <source>
        <dbReference type="SAM" id="MobiDB-lite"/>
    </source>
</evidence>
<evidence type="ECO:0000313" key="9">
    <source>
        <dbReference type="RefSeq" id="XP_010268273.1"/>
    </source>
</evidence>
<dbReference type="Pfam" id="PF07744">
    <property type="entry name" value="SPOC"/>
    <property type="match status" value="1"/>
</dbReference>
<feature type="compositionally biased region" description="Polar residues" evidence="5">
    <location>
        <begin position="875"/>
        <end position="892"/>
    </location>
</feature>
<dbReference type="PANTHER" id="PTHR23189">
    <property type="entry name" value="RNA RECOGNITION MOTIF-CONTAINING"/>
    <property type="match status" value="1"/>
</dbReference>
<keyword evidence="7" id="KW-1185">Reference proteome</keyword>
<dbReference type="Proteomes" id="UP000189703">
    <property type="component" value="Unplaced"/>
</dbReference>
<dbReference type="PROSITE" id="PS50102">
    <property type="entry name" value="RRM"/>
    <property type="match status" value="3"/>
</dbReference>
<name>A0A1U8Q7Q2_NELNU</name>
<feature type="compositionally biased region" description="Polar residues" evidence="5">
    <location>
        <begin position="899"/>
        <end position="913"/>
    </location>
</feature>
<reference evidence="8 9" key="1">
    <citation type="submission" date="2025-04" db="UniProtKB">
        <authorList>
            <consortium name="RefSeq"/>
        </authorList>
    </citation>
    <scope>IDENTIFICATION</scope>
</reference>
<dbReference type="RefSeq" id="XP_010268274.1">
    <property type="nucleotide sequence ID" value="XM_010269972.2"/>
</dbReference>
<dbReference type="GO" id="GO:0005634">
    <property type="term" value="C:nucleus"/>
    <property type="evidence" value="ECO:0007669"/>
    <property type="project" value="UniProtKB-SubCell"/>
</dbReference>
<feature type="region of interest" description="Disordered" evidence="5">
    <location>
        <begin position="865"/>
        <end position="892"/>
    </location>
</feature>
<feature type="region of interest" description="Disordered" evidence="5">
    <location>
        <begin position="659"/>
        <end position="678"/>
    </location>
</feature>
<comment type="subcellular location">
    <subcellularLocation>
        <location evidence="1">Nucleus</location>
    </subcellularLocation>
</comment>
<evidence type="ECO:0000256" key="2">
    <source>
        <dbReference type="ARBA" id="ARBA00022884"/>
    </source>
</evidence>
<dbReference type="KEGG" id="nnu:104605276"/>
<feature type="domain" description="RRM" evidence="6">
    <location>
        <begin position="32"/>
        <end position="104"/>
    </location>
</feature>
<dbReference type="SUPFAM" id="SSF54928">
    <property type="entry name" value="RNA-binding domain, RBD"/>
    <property type="match status" value="2"/>
</dbReference>
<keyword evidence="3" id="KW-0539">Nucleus</keyword>
<dbReference type="FunFam" id="3.30.70.330:FF:000497">
    <property type="entry name" value="flowering time control protein FPA"/>
    <property type="match status" value="1"/>
</dbReference>
<feature type="region of interest" description="Disordered" evidence="5">
    <location>
        <begin position="899"/>
        <end position="918"/>
    </location>
</feature>
<dbReference type="InterPro" id="IPR012921">
    <property type="entry name" value="SPOC_C"/>
</dbReference>
<dbReference type="FunFam" id="3.30.70.330:FF:000415">
    <property type="entry name" value="Flowering time control protein FPA"/>
    <property type="match status" value="1"/>
</dbReference>
<dbReference type="OrthoDB" id="439808at2759"/>
<dbReference type="STRING" id="4432.A0A1U8Q7Q2"/>
<dbReference type="RefSeq" id="XP_010268272.1">
    <property type="nucleotide sequence ID" value="XM_010269970.2"/>
</dbReference>
<evidence type="ECO:0000256" key="4">
    <source>
        <dbReference type="PROSITE-ProRule" id="PRU00176"/>
    </source>
</evidence>
<sequence length="1005" mass="109615">MPPPSKPNAVADQNARSNHGGKDTEEEETPSHNLWVGNLSNDTTDTELMDVFTKYGALDSVTTYASRNYAFVYFKRLEDAKSAKDALQGFIVRGNPIKIEFARPAKPGKHLWVGGISSSVTKEQLEEEFLKFGKIEDLKFLRDRNSALVDYLRLEDAAEALKSMNGKCLGGEQIRVDFLRSQPSRKENWSDSHESRDGHRRSTGSAEHSWIPPDSMKNFPRHQPSQQLGGRRGEGQPSNILWIGYPPSVQVDEQMLHNAMILFGEIERIKSFPSRHYSFVEFRSVDEARRAKEGLQGRLFNDPRIQILFSSSELAPGKDSPAFYPGNKGARPDMFFNEPSFGPGTGDIFGHNRPITPSNFPGPLPPTAMPGPNMMRPFGPQGGFDSLHSGPEFNDLAGPLHNFPDPNPNNSMGPNWRRLSPPAPGMLPSPAPGMWPPIRPLPGTWDGFDTNPFEREAKRSRIDGPPIDDAPFSLRKMDNQGIIEQPYGFGPQLDTGTPLANVQIQGRHSPSGVRIPIGGPPDQGLLEKDYCWRGIIAKGGTPVCHARCIPIGKGINSQLPAVVNCSARTGLDMLAKHYSEASGFDIVFFLPDSEEDFASYTEFLRYLGSKNRAGVTKFDDGTTLFLVPPSDFLTKVLNILGPERLYGVVLKLPQQMPSSASIQQPQQPNPSSQYVAGQQFPPLQTDYGLTPQKEDHMLQMDYSRASHGDLVTQPSKALLPTTDESHLAQSVSQDYARNPATASQVGVSLTPELIATLAALLPTSMQPSASTNAQLPLGSSASRPSFPASVTPDKAIQSQGWRSDLHGVGTGAFQQSGEDQTSHPSQQLGHQFSAQSQLLSQFPAYANASNGPDHSAQAILGSTQNQGPALHMPQQGVSSSKPLSNFVIPSQGGQYTIPQQASQQYQLDSSHNLPKSYGMVQGTNISQAQAPTSLVTDNTDVEFPNQFQQLQSTLSGAGHGTLEGEADKNQRYQSTLQFAASLLLQIQQQQQQTNGQAVQGSGSHQ</sequence>
<keyword evidence="2 4" id="KW-0694">RNA-binding</keyword>
<gene>
    <name evidence="8 9 10 11 12" type="primary">LOC104605276</name>
</gene>
<accession>A0A1U8Q7Q2</accession>
<feature type="region of interest" description="Disordered" evidence="5">
    <location>
        <begin position="185"/>
        <end position="233"/>
    </location>
</feature>
<dbReference type="AlphaFoldDB" id="A0A1U8Q7Q2"/>
<dbReference type="GeneID" id="104605276"/>
<dbReference type="OMA" id="DMFINDH"/>
<proteinExistence type="predicted"/>
<feature type="region of interest" description="Disordered" evidence="5">
    <location>
        <begin position="1"/>
        <end position="39"/>
    </location>
</feature>
<evidence type="ECO:0000259" key="6">
    <source>
        <dbReference type="PROSITE" id="PS50102"/>
    </source>
</evidence>
<dbReference type="RefSeq" id="XP_010268273.1">
    <property type="nucleotide sequence ID" value="XM_010269971.2"/>
</dbReference>
<dbReference type="InterPro" id="IPR035979">
    <property type="entry name" value="RBD_domain_sf"/>
</dbReference>
<feature type="region of interest" description="Disordered" evidence="5">
    <location>
        <begin position="767"/>
        <end position="830"/>
    </location>
</feature>
<dbReference type="InterPro" id="IPR012677">
    <property type="entry name" value="Nucleotide-bd_a/b_plait_sf"/>
</dbReference>
<feature type="compositionally biased region" description="Low complexity" evidence="5">
    <location>
        <begin position="659"/>
        <end position="673"/>
    </location>
</feature>
<dbReference type="Pfam" id="PF00076">
    <property type="entry name" value="RRM_1"/>
    <property type="match status" value="3"/>
</dbReference>
<feature type="compositionally biased region" description="Basic and acidic residues" evidence="5">
    <location>
        <begin position="185"/>
        <end position="197"/>
    </location>
</feature>
<evidence type="ECO:0000256" key="3">
    <source>
        <dbReference type="ARBA" id="ARBA00023242"/>
    </source>
</evidence>
<evidence type="ECO:0000313" key="12">
    <source>
        <dbReference type="RefSeq" id="XP_019054632.1"/>
    </source>
</evidence>
<dbReference type="InterPro" id="IPR000504">
    <property type="entry name" value="RRM_dom"/>
</dbReference>
<evidence type="ECO:0000313" key="7">
    <source>
        <dbReference type="Proteomes" id="UP000189703"/>
    </source>
</evidence>
<feature type="compositionally biased region" description="Polar residues" evidence="5">
    <location>
        <begin position="812"/>
        <end position="830"/>
    </location>
</feature>
<protein>
    <submittedName>
        <fullName evidence="8 9">Flowering time control protein FPA-like</fullName>
    </submittedName>
</protein>
<evidence type="ECO:0000313" key="11">
    <source>
        <dbReference type="RefSeq" id="XP_010268275.1"/>
    </source>
</evidence>
<dbReference type="CDD" id="cd00590">
    <property type="entry name" value="RRM_SF"/>
    <property type="match status" value="2"/>
</dbReference>
<feature type="compositionally biased region" description="Polar residues" evidence="5">
    <location>
        <begin position="767"/>
        <end position="783"/>
    </location>
</feature>
<organism evidence="7 12">
    <name type="scientific">Nelumbo nucifera</name>
    <name type="common">Sacred lotus</name>
    <dbReference type="NCBI Taxonomy" id="4432"/>
    <lineage>
        <taxon>Eukaryota</taxon>
        <taxon>Viridiplantae</taxon>
        <taxon>Streptophyta</taxon>
        <taxon>Embryophyta</taxon>
        <taxon>Tracheophyta</taxon>
        <taxon>Spermatophyta</taxon>
        <taxon>Magnoliopsida</taxon>
        <taxon>Proteales</taxon>
        <taxon>Nelumbonaceae</taxon>
        <taxon>Nelumbo</taxon>
    </lineage>
</organism>
<dbReference type="RefSeq" id="XP_019054632.1">
    <property type="nucleotide sequence ID" value="XM_019199087.1"/>
</dbReference>
<evidence type="ECO:0000256" key="1">
    <source>
        <dbReference type="ARBA" id="ARBA00004123"/>
    </source>
</evidence>
<evidence type="ECO:0000313" key="8">
    <source>
        <dbReference type="RefSeq" id="XP_010268272.1"/>
    </source>
</evidence>
<evidence type="ECO:0000313" key="10">
    <source>
        <dbReference type="RefSeq" id="XP_010268274.1"/>
    </source>
</evidence>
<feature type="domain" description="RRM" evidence="6">
    <location>
        <begin position="109"/>
        <end position="181"/>
    </location>
</feature>